<reference evidence="1" key="1">
    <citation type="submission" date="2023-08" db="EMBL/GenBank/DDBJ databases">
        <authorList>
            <person name="Alioto T."/>
            <person name="Alioto T."/>
            <person name="Gomez Garrido J."/>
        </authorList>
    </citation>
    <scope>NUCLEOTIDE SEQUENCE</scope>
</reference>
<proteinExistence type="predicted"/>
<gene>
    <name evidence="1" type="ORF">OCTVUL_1B001341</name>
</gene>
<protein>
    <submittedName>
        <fullName evidence="1">Uncharacterized protein</fullName>
    </submittedName>
</protein>
<sequence>MANVLGDVNGRATTSLENAGLTGAKLPEVTAFESNQCQGDTVHKKCLCHISFDIDIPYPFRHYAGV</sequence>
<accession>A0AA36AX43</accession>
<evidence type="ECO:0000313" key="2">
    <source>
        <dbReference type="Proteomes" id="UP001162480"/>
    </source>
</evidence>
<dbReference type="Proteomes" id="UP001162480">
    <property type="component" value="Chromosome 6"/>
</dbReference>
<dbReference type="EMBL" id="OX597819">
    <property type="protein sequence ID" value="CAI9723910.1"/>
    <property type="molecule type" value="Genomic_DNA"/>
</dbReference>
<keyword evidence="2" id="KW-1185">Reference proteome</keyword>
<organism evidence="1 2">
    <name type="scientific">Octopus vulgaris</name>
    <name type="common">Common octopus</name>
    <dbReference type="NCBI Taxonomy" id="6645"/>
    <lineage>
        <taxon>Eukaryota</taxon>
        <taxon>Metazoa</taxon>
        <taxon>Spiralia</taxon>
        <taxon>Lophotrochozoa</taxon>
        <taxon>Mollusca</taxon>
        <taxon>Cephalopoda</taxon>
        <taxon>Coleoidea</taxon>
        <taxon>Octopodiformes</taxon>
        <taxon>Octopoda</taxon>
        <taxon>Incirrata</taxon>
        <taxon>Octopodidae</taxon>
        <taxon>Octopus</taxon>
    </lineage>
</organism>
<dbReference type="AlphaFoldDB" id="A0AA36AX43"/>
<evidence type="ECO:0000313" key="1">
    <source>
        <dbReference type="EMBL" id="CAI9723910.1"/>
    </source>
</evidence>
<name>A0AA36AX43_OCTVU</name>